<dbReference type="EMBL" id="CAJVCH010095749">
    <property type="protein sequence ID" value="CAG7723116.1"/>
    <property type="molecule type" value="Genomic_DNA"/>
</dbReference>
<name>A0A8J2JMV3_9HEXA</name>
<comment type="caution">
    <text evidence="7">The sequence shown here is derived from an EMBL/GenBank/DDBJ whole genome shotgun (WGS) entry which is preliminary data.</text>
</comment>
<organism evidence="7 8">
    <name type="scientific">Allacma fusca</name>
    <dbReference type="NCBI Taxonomy" id="39272"/>
    <lineage>
        <taxon>Eukaryota</taxon>
        <taxon>Metazoa</taxon>
        <taxon>Ecdysozoa</taxon>
        <taxon>Arthropoda</taxon>
        <taxon>Hexapoda</taxon>
        <taxon>Collembola</taxon>
        <taxon>Symphypleona</taxon>
        <taxon>Sminthuridae</taxon>
        <taxon>Allacma</taxon>
    </lineage>
</organism>
<gene>
    <name evidence="7" type="ORF">AFUS01_LOCUS12220</name>
</gene>
<dbReference type="InterPro" id="IPR002018">
    <property type="entry name" value="CarbesteraseB"/>
</dbReference>
<evidence type="ECO:0000256" key="5">
    <source>
        <dbReference type="SAM" id="SignalP"/>
    </source>
</evidence>
<dbReference type="Proteomes" id="UP000708208">
    <property type="component" value="Unassembled WGS sequence"/>
</dbReference>
<evidence type="ECO:0000313" key="8">
    <source>
        <dbReference type="Proteomes" id="UP000708208"/>
    </source>
</evidence>
<feature type="signal peptide" evidence="5">
    <location>
        <begin position="1"/>
        <end position="19"/>
    </location>
</feature>
<protein>
    <recommendedName>
        <fullName evidence="6">Carboxylesterase type B domain-containing protein</fullName>
    </recommendedName>
</protein>
<evidence type="ECO:0000256" key="1">
    <source>
        <dbReference type="ARBA" id="ARBA00005964"/>
    </source>
</evidence>
<keyword evidence="2" id="KW-0719">Serine esterase</keyword>
<evidence type="ECO:0000256" key="3">
    <source>
        <dbReference type="ARBA" id="ARBA00022801"/>
    </source>
</evidence>
<keyword evidence="5" id="KW-0732">Signal</keyword>
<keyword evidence="3" id="KW-0378">Hydrolase</keyword>
<dbReference type="Pfam" id="PF00135">
    <property type="entry name" value="COesterase"/>
    <property type="match status" value="1"/>
</dbReference>
<accession>A0A8J2JMV3</accession>
<feature type="domain" description="Carboxylesterase type B" evidence="6">
    <location>
        <begin position="51"/>
        <end position="205"/>
    </location>
</feature>
<evidence type="ECO:0000259" key="6">
    <source>
        <dbReference type="Pfam" id="PF00135"/>
    </source>
</evidence>
<dbReference type="GO" id="GO:0052689">
    <property type="term" value="F:carboxylic ester hydrolase activity"/>
    <property type="evidence" value="ECO:0007669"/>
    <property type="project" value="UniProtKB-KW"/>
</dbReference>
<keyword evidence="4" id="KW-0325">Glycoprotein</keyword>
<dbReference type="PANTHER" id="PTHR43142">
    <property type="entry name" value="CARBOXYLIC ESTER HYDROLASE"/>
    <property type="match status" value="1"/>
</dbReference>
<comment type="similarity">
    <text evidence="1">Belongs to the type-B carboxylesterase/lipase family.</text>
</comment>
<reference evidence="7" key="1">
    <citation type="submission" date="2021-06" db="EMBL/GenBank/DDBJ databases">
        <authorList>
            <person name="Hodson N. C."/>
            <person name="Mongue J. A."/>
            <person name="Jaron S. K."/>
        </authorList>
    </citation>
    <scope>NUCLEOTIDE SEQUENCE</scope>
</reference>
<proteinExistence type="inferred from homology"/>
<feature type="chain" id="PRO_5035189934" description="Carboxylesterase type B domain-containing protein" evidence="5">
    <location>
        <begin position="20"/>
        <end position="229"/>
    </location>
</feature>
<evidence type="ECO:0000256" key="2">
    <source>
        <dbReference type="ARBA" id="ARBA00022487"/>
    </source>
</evidence>
<sequence>MFRFSIIVVIIFFTSEIVATPNLKIDPKSLAEENEDFDILRENYQRNSIVPVVKCPAGTFRGSLEYTRGGKRYFAFQSIPYAEPPRRFEPSTLKAPLEGIYDATTQPPICTQIAEGATEAVGQEDCLYLSVSKPDESHCREELSNGKLLPVLVYIHPGSFLNINGSFYKGTYLLDDCVVLVTFEYRLGALGFLTTGDNVIPGNLAQAQLLFLIIFAPQRPPDFSREPFP</sequence>
<dbReference type="AlphaFoldDB" id="A0A8J2JMV3"/>
<dbReference type="PANTHER" id="PTHR43142:SF1">
    <property type="entry name" value="CARBOXYLIC ESTER HYDROLASE"/>
    <property type="match status" value="1"/>
</dbReference>
<evidence type="ECO:0000313" key="7">
    <source>
        <dbReference type="EMBL" id="CAG7723116.1"/>
    </source>
</evidence>
<keyword evidence="8" id="KW-1185">Reference proteome</keyword>
<evidence type="ECO:0000256" key="4">
    <source>
        <dbReference type="ARBA" id="ARBA00023180"/>
    </source>
</evidence>
<dbReference type="OrthoDB" id="19653at2759"/>